<dbReference type="CDD" id="cd01025">
    <property type="entry name" value="TOPRIM_recR"/>
    <property type="match status" value="1"/>
</dbReference>
<feature type="domain" description="Toprim" evidence="7">
    <location>
        <begin position="81"/>
        <end position="174"/>
    </location>
</feature>
<evidence type="ECO:0000256" key="3">
    <source>
        <dbReference type="ARBA" id="ARBA00022771"/>
    </source>
</evidence>
<reference evidence="8" key="1">
    <citation type="submission" date="2018-05" db="EMBL/GenBank/DDBJ databases">
        <authorList>
            <person name="Lanie J.A."/>
            <person name="Ng W.-L."/>
            <person name="Kazmierczak K.M."/>
            <person name="Andrzejewski T.M."/>
            <person name="Davidsen T.M."/>
            <person name="Wayne K.J."/>
            <person name="Tettelin H."/>
            <person name="Glass J.I."/>
            <person name="Rusch D."/>
            <person name="Podicherti R."/>
            <person name="Tsui H.-C.T."/>
            <person name="Winkler M.E."/>
        </authorList>
    </citation>
    <scope>NUCLEOTIDE SEQUENCE</scope>
</reference>
<dbReference type="Gene3D" id="6.10.250.240">
    <property type="match status" value="1"/>
</dbReference>
<feature type="non-terminal residue" evidence="8">
    <location>
        <position position="1"/>
    </location>
</feature>
<keyword evidence="4" id="KW-0862">Zinc</keyword>
<evidence type="ECO:0000256" key="1">
    <source>
        <dbReference type="ARBA" id="ARBA00022723"/>
    </source>
</evidence>
<dbReference type="GO" id="GO:0006281">
    <property type="term" value="P:DNA repair"/>
    <property type="evidence" value="ECO:0007669"/>
    <property type="project" value="UniProtKB-KW"/>
</dbReference>
<dbReference type="SUPFAM" id="SSF111304">
    <property type="entry name" value="Recombination protein RecR"/>
    <property type="match status" value="1"/>
</dbReference>
<dbReference type="Gene3D" id="1.10.8.420">
    <property type="entry name" value="RecR Domain 1"/>
    <property type="match status" value="1"/>
</dbReference>
<evidence type="ECO:0000259" key="7">
    <source>
        <dbReference type="PROSITE" id="PS50880"/>
    </source>
</evidence>
<dbReference type="GO" id="GO:0006310">
    <property type="term" value="P:DNA recombination"/>
    <property type="evidence" value="ECO:0007669"/>
    <property type="project" value="UniProtKB-KW"/>
</dbReference>
<dbReference type="GO" id="GO:0003677">
    <property type="term" value="F:DNA binding"/>
    <property type="evidence" value="ECO:0007669"/>
    <property type="project" value="InterPro"/>
</dbReference>
<evidence type="ECO:0000256" key="4">
    <source>
        <dbReference type="ARBA" id="ARBA00022833"/>
    </source>
</evidence>
<dbReference type="SMART" id="SM00278">
    <property type="entry name" value="HhH1"/>
    <property type="match status" value="1"/>
</dbReference>
<evidence type="ECO:0000313" key="8">
    <source>
        <dbReference type="EMBL" id="SVA71764.1"/>
    </source>
</evidence>
<name>A0A381Y3Z9_9ZZZZ</name>
<keyword evidence="6" id="KW-0234">DNA repair</keyword>
<dbReference type="Gene3D" id="3.40.1360.10">
    <property type="match status" value="1"/>
</dbReference>
<accession>A0A381Y3Z9</accession>
<dbReference type="PANTHER" id="PTHR30446">
    <property type="entry name" value="RECOMBINATION PROTEIN RECR"/>
    <property type="match status" value="1"/>
</dbReference>
<organism evidence="8">
    <name type="scientific">marine metagenome</name>
    <dbReference type="NCBI Taxonomy" id="408172"/>
    <lineage>
        <taxon>unclassified sequences</taxon>
        <taxon>metagenomes</taxon>
        <taxon>ecological metagenomes</taxon>
    </lineage>
</organism>
<dbReference type="PROSITE" id="PS50880">
    <property type="entry name" value="TOPRIM"/>
    <property type="match status" value="1"/>
</dbReference>
<sequence>VALYPKSANALIEQLSKLPGVGRKTAQRLAFYILKSDIEDIKNLSEAITNIKKNIIFCDCCGAMTENTICEICTDSDREDSVICVVEEPKDIYAFEKTNSFKGRYHVLGGVLSPLDGVGPDDLNLKSLYERVERGMEIILATNPSIEGDTTSLYLAKMLENLGAKVTRLARGLPVGSDLEYMDELTLARAMEGRTVV</sequence>
<dbReference type="InterPro" id="IPR006171">
    <property type="entry name" value="TOPRIM_dom"/>
</dbReference>
<dbReference type="InterPro" id="IPR003583">
    <property type="entry name" value="Hlx-hairpin-Hlx_DNA-bd_motif"/>
</dbReference>
<dbReference type="InterPro" id="IPR000093">
    <property type="entry name" value="DNA_Rcmb_RecR"/>
</dbReference>
<keyword evidence="3" id="KW-0863">Zinc-finger</keyword>
<evidence type="ECO:0000256" key="5">
    <source>
        <dbReference type="ARBA" id="ARBA00023172"/>
    </source>
</evidence>
<evidence type="ECO:0000256" key="6">
    <source>
        <dbReference type="ARBA" id="ARBA00023204"/>
    </source>
</evidence>
<dbReference type="NCBIfam" id="TIGR00615">
    <property type="entry name" value="recR"/>
    <property type="match status" value="1"/>
</dbReference>
<gene>
    <name evidence="8" type="ORF">METZ01_LOCUS124618</name>
</gene>
<dbReference type="HAMAP" id="MF_00017">
    <property type="entry name" value="RecR"/>
    <property type="match status" value="1"/>
</dbReference>
<dbReference type="InterPro" id="IPR034137">
    <property type="entry name" value="TOPRIM_RecR"/>
</dbReference>
<dbReference type="SMART" id="SM00493">
    <property type="entry name" value="TOPRIM"/>
    <property type="match status" value="1"/>
</dbReference>
<keyword evidence="2" id="KW-0227">DNA damage</keyword>
<dbReference type="Pfam" id="PF21176">
    <property type="entry name" value="RecR_HhH"/>
    <property type="match status" value="1"/>
</dbReference>
<dbReference type="EMBL" id="UINC01017342">
    <property type="protein sequence ID" value="SVA71764.1"/>
    <property type="molecule type" value="Genomic_DNA"/>
</dbReference>
<dbReference type="InterPro" id="IPR023627">
    <property type="entry name" value="Rcmb_RecR"/>
</dbReference>
<evidence type="ECO:0000256" key="2">
    <source>
        <dbReference type="ARBA" id="ARBA00022763"/>
    </source>
</evidence>
<dbReference type="GO" id="GO:0008270">
    <property type="term" value="F:zinc ion binding"/>
    <property type="evidence" value="ECO:0007669"/>
    <property type="project" value="UniProtKB-KW"/>
</dbReference>
<proteinExistence type="inferred from homology"/>
<dbReference type="PANTHER" id="PTHR30446:SF0">
    <property type="entry name" value="RECOMBINATION PROTEIN RECR"/>
    <property type="match status" value="1"/>
</dbReference>
<dbReference type="Pfam" id="PF13662">
    <property type="entry name" value="Toprim_4"/>
    <property type="match status" value="1"/>
</dbReference>
<dbReference type="Pfam" id="PF21175">
    <property type="entry name" value="RecR_C"/>
    <property type="match status" value="1"/>
</dbReference>
<keyword evidence="1" id="KW-0479">Metal-binding</keyword>
<protein>
    <recommendedName>
        <fullName evidence="7">Toprim domain-containing protein</fullName>
    </recommendedName>
</protein>
<dbReference type="AlphaFoldDB" id="A0A381Y3Z9"/>
<keyword evidence="5" id="KW-0233">DNA recombination</keyword>